<dbReference type="EMBL" id="JADIJS010000002">
    <property type="protein sequence ID" value="MBO1040430.1"/>
    <property type="molecule type" value="Genomic_DNA"/>
</dbReference>
<gene>
    <name evidence="1" type="ORF">IPV26_12225</name>
</gene>
<reference evidence="1 2" key="1">
    <citation type="submission" date="2020-10" db="EMBL/GenBank/DDBJ databases">
        <title>Genomic characterization of underground lake bacteria from Wind Cave National Park: Insight into the archetypical LuxI/LuxR and identification of LuxR solos.</title>
        <authorList>
            <person name="Wengert P.C."/>
            <person name="Savka M.A."/>
        </authorList>
    </citation>
    <scope>NUCLEOTIDE SEQUENCE [LARGE SCALE GENOMIC DNA]</scope>
    <source>
        <strain evidence="1 2">SD316</strain>
    </source>
</reference>
<sequence>MAEARYDIQDMYDGVWAVIDVNTGEAVEVNGVKQIGLEVVQADDLADLLNYIQAQKDSGSVQ</sequence>
<proteinExistence type="predicted"/>
<evidence type="ECO:0000313" key="1">
    <source>
        <dbReference type="EMBL" id="MBO1040430.1"/>
    </source>
</evidence>
<dbReference type="Proteomes" id="UP000718278">
    <property type="component" value="Unassembled WGS sequence"/>
</dbReference>
<protein>
    <submittedName>
        <fullName evidence="1">Uncharacterized protein</fullName>
    </submittedName>
</protein>
<organism evidence="1 2">
    <name type="scientific">Brucella pituitosa</name>
    <dbReference type="NCBI Taxonomy" id="571256"/>
    <lineage>
        <taxon>Bacteria</taxon>
        <taxon>Pseudomonadati</taxon>
        <taxon>Pseudomonadota</taxon>
        <taxon>Alphaproteobacteria</taxon>
        <taxon>Hyphomicrobiales</taxon>
        <taxon>Brucellaceae</taxon>
        <taxon>Brucella/Ochrobactrum group</taxon>
        <taxon>Brucella</taxon>
    </lineage>
</organism>
<keyword evidence="2" id="KW-1185">Reference proteome</keyword>
<dbReference type="RefSeq" id="WP_207488889.1">
    <property type="nucleotide sequence ID" value="NZ_JADIJS010000002.1"/>
</dbReference>
<evidence type="ECO:0000313" key="2">
    <source>
        <dbReference type="Proteomes" id="UP000718278"/>
    </source>
</evidence>
<name>A0ABS3K256_9HYPH</name>
<accession>A0ABS3K256</accession>
<comment type="caution">
    <text evidence="1">The sequence shown here is derived from an EMBL/GenBank/DDBJ whole genome shotgun (WGS) entry which is preliminary data.</text>
</comment>